<dbReference type="GO" id="GO:0016853">
    <property type="term" value="F:isomerase activity"/>
    <property type="evidence" value="ECO:0007669"/>
    <property type="project" value="UniProtKB-KW"/>
</dbReference>
<evidence type="ECO:0000313" key="2">
    <source>
        <dbReference type="EMBL" id="MFF5292109.1"/>
    </source>
</evidence>
<dbReference type="SUPFAM" id="SSF109854">
    <property type="entry name" value="DinB/YfiT-like putative metalloenzymes"/>
    <property type="match status" value="1"/>
</dbReference>
<name>A0ABW6WHG8_9ACTN</name>
<proteinExistence type="predicted"/>
<organism evidence="2 3">
    <name type="scientific">Paractinoplanes globisporus</name>
    <dbReference type="NCBI Taxonomy" id="113565"/>
    <lineage>
        <taxon>Bacteria</taxon>
        <taxon>Bacillati</taxon>
        <taxon>Actinomycetota</taxon>
        <taxon>Actinomycetes</taxon>
        <taxon>Micromonosporales</taxon>
        <taxon>Micromonosporaceae</taxon>
        <taxon>Paractinoplanes</taxon>
    </lineage>
</organism>
<evidence type="ECO:0000313" key="3">
    <source>
        <dbReference type="Proteomes" id="UP001602245"/>
    </source>
</evidence>
<dbReference type="RefSeq" id="WP_157295351.1">
    <property type="nucleotide sequence ID" value="NZ_JBIAZU010000004.1"/>
</dbReference>
<dbReference type="EMBL" id="JBIAZU010000004">
    <property type="protein sequence ID" value="MFF5292109.1"/>
    <property type="molecule type" value="Genomic_DNA"/>
</dbReference>
<sequence length="309" mass="31533">MDHPDDLLESYAFGSAPEVGAHVASCEECSVHVELARQAAGWLALTHVAPPPSGLRSRVLAAAVAVRPPSSGSASSAYVSQVAAFGALIDSLSPSQWSAPTVDGRSVGDLVLHLAGNDGNVLADLGTIVPPRRKAGALWRDQSDLLLRTVAQGGDDVLARPVRMAGKVPARRPLREALTQRAFETWIHQDDIRAAVALPLVAPAPSHLARILGFGLALLPGAIDAAGRGRAGTVRLALSGPGGAEHVVGLSARAAAGGTPCLAEVSMPADRFGRLMAGRVPVTPSVAAVSGDRAAALDLLTVAATLGCE</sequence>
<feature type="domain" description="Mycothiol-dependent maleylpyruvate isomerase metal-binding" evidence="1">
    <location>
        <begin position="82"/>
        <end position="193"/>
    </location>
</feature>
<protein>
    <submittedName>
        <fullName evidence="2">Maleylpyruvate isomerase N-terminal domain-containing protein</fullName>
    </submittedName>
</protein>
<dbReference type="InterPro" id="IPR024344">
    <property type="entry name" value="MDMPI_metal-binding"/>
</dbReference>
<gene>
    <name evidence="2" type="ORF">ACFY35_21935</name>
</gene>
<reference evidence="2 3" key="1">
    <citation type="submission" date="2024-10" db="EMBL/GenBank/DDBJ databases">
        <title>The Natural Products Discovery Center: Release of the First 8490 Sequenced Strains for Exploring Actinobacteria Biosynthetic Diversity.</title>
        <authorList>
            <person name="Kalkreuter E."/>
            <person name="Kautsar S.A."/>
            <person name="Yang D."/>
            <person name="Bader C.D."/>
            <person name="Teijaro C.N."/>
            <person name="Fluegel L."/>
            <person name="Davis C.M."/>
            <person name="Simpson J.R."/>
            <person name="Lauterbach L."/>
            <person name="Steele A.D."/>
            <person name="Gui C."/>
            <person name="Meng S."/>
            <person name="Li G."/>
            <person name="Viehrig K."/>
            <person name="Ye F."/>
            <person name="Su P."/>
            <person name="Kiefer A.F."/>
            <person name="Nichols A."/>
            <person name="Cepeda A.J."/>
            <person name="Yan W."/>
            <person name="Fan B."/>
            <person name="Jiang Y."/>
            <person name="Adhikari A."/>
            <person name="Zheng C.-J."/>
            <person name="Schuster L."/>
            <person name="Cowan T.M."/>
            <person name="Smanski M.J."/>
            <person name="Chevrette M.G."/>
            <person name="De Carvalho L.P.S."/>
            <person name="Shen B."/>
        </authorList>
    </citation>
    <scope>NUCLEOTIDE SEQUENCE [LARGE SCALE GENOMIC DNA]</scope>
    <source>
        <strain evidence="2 3">NPDC000087</strain>
    </source>
</reference>
<evidence type="ECO:0000259" key="1">
    <source>
        <dbReference type="Pfam" id="PF11716"/>
    </source>
</evidence>
<accession>A0ABW6WHG8</accession>
<keyword evidence="3" id="KW-1185">Reference proteome</keyword>
<dbReference type="InterPro" id="IPR034660">
    <property type="entry name" value="DinB/YfiT-like"/>
</dbReference>
<dbReference type="Pfam" id="PF11716">
    <property type="entry name" value="MDMPI_N"/>
    <property type="match status" value="1"/>
</dbReference>
<keyword evidence="2" id="KW-0413">Isomerase</keyword>
<dbReference type="Proteomes" id="UP001602245">
    <property type="component" value="Unassembled WGS sequence"/>
</dbReference>
<comment type="caution">
    <text evidence="2">The sequence shown here is derived from an EMBL/GenBank/DDBJ whole genome shotgun (WGS) entry which is preliminary data.</text>
</comment>